<accession>A0AA88A360</accession>
<evidence type="ECO:0000313" key="2">
    <source>
        <dbReference type="Proteomes" id="UP001187192"/>
    </source>
</evidence>
<comment type="caution">
    <text evidence="1">The sequence shown here is derived from an EMBL/GenBank/DDBJ whole genome shotgun (WGS) entry which is preliminary data.</text>
</comment>
<keyword evidence="2" id="KW-1185">Reference proteome</keyword>
<sequence length="113" mass="12783">MHCGEQRQLYKVLVKVEEEKSVQGGDIASDETEEPMSEDELVVWTKCIAENEGNYTKCWAKVEEDMLVQDDVASSEPEKPMSEGELQVWTNALLRTRATLPNAGPWLRNSNLV</sequence>
<reference evidence="1" key="1">
    <citation type="submission" date="2023-07" db="EMBL/GenBank/DDBJ databases">
        <title>draft genome sequence of fig (Ficus carica).</title>
        <authorList>
            <person name="Takahashi T."/>
            <person name="Nishimura K."/>
        </authorList>
    </citation>
    <scope>NUCLEOTIDE SEQUENCE</scope>
</reference>
<dbReference type="EMBL" id="BTGU01000019">
    <property type="protein sequence ID" value="GMN44914.1"/>
    <property type="molecule type" value="Genomic_DNA"/>
</dbReference>
<protein>
    <submittedName>
        <fullName evidence="1">Uncharacterized protein</fullName>
    </submittedName>
</protein>
<dbReference type="AlphaFoldDB" id="A0AA88A360"/>
<name>A0AA88A360_FICCA</name>
<dbReference type="Proteomes" id="UP001187192">
    <property type="component" value="Unassembled WGS sequence"/>
</dbReference>
<gene>
    <name evidence="1" type="ORF">TIFTF001_014113</name>
</gene>
<evidence type="ECO:0000313" key="1">
    <source>
        <dbReference type="EMBL" id="GMN44914.1"/>
    </source>
</evidence>
<proteinExistence type="predicted"/>
<organism evidence="1 2">
    <name type="scientific">Ficus carica</name>
    <name type="common">Common fig</name>
    <dbReference type="NCBI Taxonomy" id="3494"/>
    <lineage>
        <taxon>Eukaryota</taxon>
        <taxon>Viridiplantae</taxon>
        <taxon>Streptophyta</taxon>
        <taxon>Embryophyta</taxon>
        <taxon>Tracheophyta</taxon>
        <taxon>Spermatophyta</taxon>
        <taxon>Magnoliopsida</taxon>
        <taxon>eudicotyledons</taxon>
        <taxon>Gunneridae</taxon>
        <taxon>Pentapetalae</taxon>
        <taxon>rosids</taxon>
        <taxon>fabids</taxon>
        <taxon>Rosales</taxon>
        <taxon>Moraceae</taxon>
        <taxon>Ficeae</taxon>
        <taxon>Ficus</taxon>
    </lineage>
</organism>